<dbReference type="Gene3D" id="3.40.50.300">
    <property type="entry name" value="P-loop containing nucleotide triphosphate hydrolases"/>
    <property type="match status" value="1"/>
</dbReference>
<accession>A0A1I2U3D4</accession>
<dbReference type="InterPro" id="IPR027417">
    <property type="entry name" value="P-loop_NTPase"/>
</dbReference>
<dbReference type="PANTHER" id="PTHR42714:SF6">
    <property type="entry name" value="TRANSLATION INITIATION FACTOR IF-2"/>
    <property type="match status" value="1"/>
</dbReference>
<dbReference type="GO" id="GO:0030488">
    <property type="term" value="P:tRNA methylation"/>
    <property type="evidence" value="ECO:0007669"/>
    <property type="project" value="TreeGrafter"/>
</dbReference>
<dbReference type="Gene3D" id="3.40.50.11420">
    <property type="match status" value="1"/>
</dbReference>
<feature type="domain" description="G" evidence="3">
    <location>
        <begin position="11"/>
        <end position="126"/>
    </location>
</feature>
<dbReference type="Proteomes" id="UP000199337">
    <property type="component" value="Unassembled WGS sequence"/>
</dbReference>
<proteinExistence type="predicted"/>
<gene>
    <name evidence="6" type="ORF">SAMN05660649_02418</name>
</gene>
<dbReference type="FunFam" id="3.40.50.11420:FF:000001">
    <property type="entry name" value="Hydrogenase maturation GTPase HydF"/>
    <property type="match status" value="1"/>
</dbReference>
<dbReference type="Pfam" id="PF18128">
    <property type="entry name" value="HydF_dimer"/>
    <property type="match status" value="1"/>
</dbReference>
<feature type="domain" description="Hydrogen maturase F tetramerization" evidence="5">
    <location>
        <begin position="278"/>
        <end position="394"/>
    </location>
</feature>
<organism evidence="6 7">
    <name type="scientific">Desulfotruncus arcticus DSM 17038</name>
    <dbReference type="NCBI Taxonomy" id="1121424"/>
    <lineage>
        <taxon>Bacteria</taxon>
        <taxon>Bacillati</taxon>
        <taxon>Bacillota</taxon>
        <taxon>Clostridia</taxon>
        <taxon>Eubacteriales</taxon>
        <taxon>Desulfallaceae</taxon>
        <taxon>Desulfotruncus</taxon>
    </lineage>
</organism>
<dbReference type="NCBIfam" id="TIGR03918">
    <property type="entry name" value="GTP_HydF"/>
    <property type="match status" value="1"/>
</dbReference>
<evidence type="ECO:0000256" key="2">
    <source>
        <dbReference type="ARBA" id="ARBA00023134"/>
    </source>
</evidence>
<dbReference type="Pfam" id="PF18133">
    <property type="entry name" value="HydF_tetramer"/>
    <property type="match status" value="1"/>
</dbReference>
<keyword evidence="1" id="KW-0547">Nucleotide-binding</keyword>
<reference evidence="7" key="1">
    <citation type="submission" date="2016-10" db="EMBL/GenBank/DDBJ databases">
        <authorList>
            <person name="Varghese N."/>
            <person name="Submissions S."/>
        </authorList>
    </citation>
    <scope>NUCLEOTIDE SEQUENCE [LARGE SCALE GENOMIC DNA]</scope>
    <source>
        <strain evidence="7">DSM 17038</strain>
    </source>
</reference>
<dbReference type="STRING" id="341036.SAMN05660649_02418"/>
<dbReference type="GO" id="GO:0002098">
    <property type="term" value="P:tRNA wobble uridine modification"/>
    <property type="evidence" value="ECO:0007669"/>
    <property type="project" value="TreeGrafter"/>
</dbReference>
<dbReference type="InterPro" id="IPR041606">
    <property type="entry name" value="HydF_dimer"/>
</dbReference>
<sequence length="406" mass="43817">MHETPRSGRLHIALFGRRNAGKSSLINALTGQELAIVSPVAGTTTDPVYKSMEILPIGPVVLIDTAGLDDEGELGAKRIAKSMAVLAKTDLALLVIDPQQGINQTELELVEAIRQKQLPVIGVINKTDLGEAVSDFSRQLPGIPVVKVSARTGRGLTELKQAIVQLAPKDWTAPTIAGDLVPPGELALLVVPIDLAAPKGRLILPQVQTIRDMLDHDCLTMVVKERELKVALNKLQKPPALVITDSQVFLKVDADTPPGVPMTSFSILFARYKGDLATLVSGALAVEDLEPGDKVLIAEACTHHRVADDIGTVKIPRWLRQSVGGELDFHWSSGIELPSDLESYKLIVHCGACMINRREMLSRMMAAGAARVPIVNYGVLIAYVLGILRRALEPFPDVLALLNERS</sequence>
<dbReference type="AlphaFoldDB" id="A0A1I2U3D4"/>
<dbReference type="InterPro" id="IPR005225">
    <property type="entry name" value="Small_GTP-bd"/>
</dbReference>
<dbReference type="InterPro" id="IPR023873">
    <property type="entry name" value="FeFe-hyd_GTPase_HydF"/>
</dbReference>
<keyword evidence="2" id="KW-0342">GTP-binding</keyword>
<feature type="domain" description="Hydrogen maturase F dimerization" evidence="4">
    <location>
        <begin position="176"/>
        <end position="274"/>
    </location>
</feature>
<dbReference type="EMBL" id="FOOX01000008">
    <property type="protein sequence ID" value="SFG70167.1"/>
    <property type="molecule type" value="Genomic_DNA"/>
</dbReference>
<dbReference type="NCBIfam" id="TIGR00231">
    <property type="entry name" value="small_GTP"/>
    <property type="match status" value="1"/>
</dbReference>
<dbReference type="InterPro" id="IPR006073">
    <property type="entry name" value="GTP-bd"/>
</dbReference>
<dbReference type="SUPFAM" id="SSF52540">
    <property type="entry name" value="P-loop containing nucleoside triphosphate hydrolases"/>
    <property type="match status" value="1"/>
</dbReference>
<keyword evidence="7" id="KW-1185">Reference proteome</keyword>
<evidence type="ECO:0000259" key="4">
    <source>
        <dbReference type="Pfam" id="PF18128"/>
    </source>
</evidence>
<dbReference type="OrthoDB" id="9811338at2"/>
<dbReference type="Gene3D" id="3.40.50.11410">
    <property type="match status" value="1"/>
</dbReference>
<evidence type="ECO:0000259" key="5">
    <source>
        <dbReference type="Pfam" id="PF18133"/>
    </source>
</evidence>
<evidence type="ECO:0000313" key="6">
    <source>
        <dbReference type="EMBL" id="SFG70167.1"/>
    </source>
</evidence>
<evidence type="ECO:0000256" key="1">
    <source>
        <dbReference type="ARBA" id="ARBA00022741"/>
    </source>
</evidence>
<dbReference type="RefSeq" id="WP_092471627.1">
    <property type="nucleotide sequence ID" value="NZ_FOOX01000008.1"/>
</dbReference>
<dbReference type="PANTHER" id="PTHR42714">
    <property type="entry name" value="TRNA MODIFICATION GTPASE GTPBP3"/>
    <property type="match status" value="1"/>
</dbReference>
<dbReference type="InterPro" id="IPR040644">
    <property type="entry name" value="HydF_tetramer"/>
</dbReference>
<dbReference type="GO" id="GO:0005525">
    <property type="term" value="F:GTP binding"/>
    <property type="evidence" value="ECO:0007669"/>
    <property type="project" value="UniProtKB-KW"/>
</dbReference>
<name>A0A1I2U3D4_9FIRM</name>
<evidence type="ECO:0000259" key="3">
    <source>
        <dbReference type="Pfam" id="PF01926"/>
    </source>
</evidence>
<evidence type="ECO:0000313" key="7">
    <source>
        <dbReference type="Proteomes" id="UP000199337"/>
    </source>
</evidence>
<protein>
    <submittedName>
        <fullName evidence="6">[FeFe] hydrogenase H-cluster maturation GTPase HydF</fullName>
    </submittedName>
</protein>
<dbReference type="CDD" id="cd00880">
    <property type="entry name" value="Era_like"/>
    <property type="match status" value="1"/>
</dbReference>
<dbReference type="GO" id="GO:0005737">
    <property type="term" value="C:cytoplasm"/>
    <property type="evidence" value="ECO:0007669"/>
    <property type="project" value="TreeGrafter"/>
</dbReference>
<dbReference type="Pfam" id="PF01926">
    <property type="entry name" value="MMR_HSR1"/>
    <property type="match status" value="1"/>
</dbReference>